<dbReference type="AlphaFoldDB" id="A0A382KU74"/>
<dbReference type="Pfam" id="PF13510">
    <property type="entry name" value="Fer2_4"/>
    <property type="match status" value="1"/>
</dbReference>
<dbReference type="Pfam" id="PF13450">
    <property type="entry name" value="NAD_binding_8"/>
    <property type="match status" value="1"/>
</dbReference>
<dbReference type="PANTHER" id="PTHR42949:SF3">
    <property type="entry name" value="ANAEROBIC GLYCEROL-3-PHOSPHATE DEHYDROGENASE SUBUNIT B"/>
    <property type="match status" value="1"/>
</dbReference>
<name>A0A382KU74_9ZZZZ</name>
<dbReference type="PANTHER" id="PTHR42949">
    <property type="entry name" value="ANAEROBIC GLYCEROL-3-PHOSPHATE DEHYDROGENASE SUBUNIT B"/>
    <property type="match status" value="1"/>
</dbReference>
<dbReference type="Gene3D" id="3.10.20.440">
    <property type="entry name" value="2Fe-2S iron-sulphur cluster binding domain, sarcosine oxidase, alpha subunit, N-terminal domain"/>
    <property type="match status" value="1"/>
</dbReference>
<dbReference type="EMBL" id="UINC01082865">
    <property type="protein sequence ID" value="SVC28020.1"/>
    <property type="molecule type" value="Genomic_DNA"/>
</dbReference>
<proteinExistence type="predicted"/>
<dbReference type="SUPFAM" id="SSF51905">
    <property type="entry name" value="FAD/NAD(P)-binding domain"/>
    <property type="match status" value="1"/>
</dbReference>
<accession>A0A382KU74</accession>
<dbReference type="InterPro" id="IPR051691">
    <property type="entry name" value="Metab_Enz_Cyan_OpOx_G3PDH"/>
</dbReference>
<sequence>MSKKISFTFDRKKYFGNEGDTLASALLRNDVFLVGRSFKYHRPRGILGAGSEEPNALVQLESKGFTEPNVKATEVLLYEGLKAHSQNNWPSLKKDFGSINNFLSPFFPAGFYYKTFMWPPKFWKKYEYFIRHAAGLGKSPKENDPHEYEHIHYHCDYLIVGGGVSGILASEILRQGSDENIKILLIDQNNELGGNFNYGMKQRVYTQGIVEGDETYSGWIQYLKDHIKKYFNLKILNSTSVFAYMHNNYLLAIQNVDPQIRPQNKTLRQRIWKIRAKKVILATGSFERPLIFDNNDRPGIFLANSAKQYKEKYNVKLGKKTVIFTNNDSAYQTANFIFTSGIPIECVVDVREKINPYLQKLMEIAKI</sequence>
<dbReference type="InterPro" id="IPR042204">
    <property type="entry name" value="2Fe-2S-bd_N"/>
</dbReference>
<dbReference type="GO" id="GO:0016491">
    <property type="term" value="F:oxidoreductase activity"/>
    <property type="evidence" value="ECO:0007669"/>
    <property type="project" value="UniProtKB-KW"/>
</dbReference>
<gene>
    <name evidence="2" type="ORF">METZ01_LOCUS280874</name>
</gene>
<dbReference type="InterPro" id="IPR036188">
    <property type="entry name" value="FAD/NAD-bd_sf"/>
</dbReference>
<evidence type="ECO:0000313" key="2">
    <source>
        <dbReference type="EMBL" id="SVC28020.1"/>
    </source>
</evidence>
<dbReference type="Gene3D" id="3.50.50.60">
    <property type="entry name" value="FAD/NAD(P)-binding domain"/>
    <property type="match status" value="1"/>
</dbReference>
<keyword evidence="1" id="KW-0560">Oxidoreductase</keyword>
<protein>
    <submittedName>
        <fullName evidence="2">Uncharacterized protein</fullName>
    </submittedName>
</protein>
<feature type="non-terminal residue" evidence="2">
    <location>
        <position position="367"/>
    </location>
</feature>
<reference evidence="2" key="1">
    <citation type="submission" date="2018-05" db="EMBL/GenBank/DDBJ databases">
        <authorList>
            <person name="Lanie J.A."/>
            <person name="Ng W.-L."/>
            <person name="Kazmierczak K.M."/>
            <person name="Andrzejewski T.M."/>
            <person name="Davidsen T.M."/>
            <person name="Wayne K.J."/>
            <person name="Tettelin H."/>
            <person name="Glass J.I."/>
            <person name="Rusch D."/>
            <person name="Podicherti R."/>
            <person name="Tsui H.-C.T."/>
            <person name="Winkler M.E."/>
        </authorList>
    </citation>
    <scope>NUCLEOTIDE SEQUENCE</scope>
</reference>
<evidence type="ECO:0000256" key="1">
    <source>
        <dbReference type="ARBA" id="ARBA00023002"/>
    </source>
</evidence>
<organism evidence="2">
    <name type="scientific">marine metagenome</name>
    <dbReference type="NCBI Taxonomy" id="408172"/>
    <lineage>
        <taxon>unclassified sequences</taxon>
        <taxon>metagenomes</taxon>
        <taxon>ecological metagenomes</taxon>
    </lineage>
</organism>